<dbReference type="Pfam" id="PF13714">
    <property type="entry name" value="PEP_mutase"/>
    <property type="match status" value="1"/>
</dbReference>
<keyword evidence="2" id="KW-1185">Reference proteome</keyword>
<protein>
    <submittedName>
        <fullName evidence="1">Phosphonomutase</fullName>
    </submittedName>
</protein>
<dbReference type="EMBL" id="BMXE01000007">
    <property type="protein sequence ID" value="GHB43090.1"/>
    <property type="molecule type" value="Genomic_DNA"/>
</dbReference>
<organism evidence="1 2">
    <name type="scientific">Pseudovibrio japonicus</name>
    <dbReference type="NCBI Taxonomy" id="366534"/>
    <lineage>
        <taxon>Bacteria</taxon>
        <taxon>Pseudomonadati</taxon>
        <taxon>Pseudomonadota</taxon>
        <taxon>Alphaproteobacteria</taxon>
        <taxon>Hyphomicrobiales</taxon>
        <taxon>Stappiaceae</taxon>
        <taxon>Pseudovibrio</taxon>
    </lineage>
</organism>
<accession>A0ABQ3EJS3</accession>
<dbReference type="Gene3D" id="3.20.20.60">
    <property type="entry name" value="Phosphoenolpyruvate-binding domains"/>
    <property type="match status" value="1"/>
</dbReference>
<name>A0ABQ3EJS3_9HYPH</name>
<reference evidence="2" key="1">
    <citation type="journal article" date="2019" name="Int. J. Syst. Evol. Microbiol.">
        <title>The Global Catalogue of Microorganisms (GCM) 10K type strain sequencing project: providing services to taxonomists for standard genome sequencing and annotation.</title>
        <authorList>
            <consortium name="The Broad Institute Genomics Platform"/>
            <consortium name="The Broad Institute Genome Sequencing Center for Infectious Disease"/>
            <person name="Wu L."/>
            <person name="Ma J."/>
        </authorList>
    </citation>
    <scope>NUCLEOTIDE SEQUENCE [LARGE SCALE GENOMIC DNA]</scope>
    <source>
        <strain evidence="2">KCTC 12861</strain>
    </source>
</reference>
<dbReference type="CDD" id="cd00377">
    <property type="entry name" value="ICL_PEPM"/>
    <property type="match status" value="1"/>
</dbReference>
<evidence type="ECO:0000313" key="2">
    <source>
        <dbReference type="Proteomes" id="UP000637980"/>
    </source>
</evidence>
<dbReference type="SUPFAM" id="SSF51621">
    <property type="entry name" value="Phosphoenolpyruvate/pyruvate domain"/>
    <property type="match status" value="1"/>
</dbReference>
<dbReference type="PANTHER" id="PTHR42905:SF16">
    <property type="entry name" value="CARBOXYPHOSPHONOENOLPYRUVATE PHOSPHONOMUTASE-LIKE PROTEIN (AFU_ORTHOLOGUE AFUA_5G07230)"/>
    <property type="match status" value="1"/>
</dbReference>
<evidence type="ECO:0000313" key="1">
    <source>
        <dbReference type="EMBL" id="GHB43090.1"/>
    </source>
</evidence>
<dbReference type="InterPro" id="IPR039556">
    <property type="entry name" value="ICL/PEPM"/>
</dbReference>
<dbReference type="PANTHER" id="PTHR42905">
    <property type="entry name" value="PHOSPHOENOLPYRUVATE CARBOXYLASE"/>
    <property type="match status" value="1"/>
</dbReference>
<dbReference type="Proteomes" id="UP000637980">
    <property type="component" value="Unassembled WGS sequence"/>
</dbReference>
<gene>
    <name evidence="1" type="ORF">GCM10007094_35610</name>
</gene>
<dbReference type="InterPro" id="IPR040442">
    <property type="entry name" value="Pyrv_kinase-like_dom_sf"/>
</dbReference>
<sequence length="253" mass="26882">MSQAEKAKEFAALHKKGEPVIIYNIWDAGTAQAVAKAGARAVATGSASVAAAHGYSDGEQIPLSLVEIIASRIAASVDLPFSLDFEGGYAQSPADVKVNAARIIKTGAVGVNFEDQKVQGTGLYSIDEQCARISAFREASDGAGFPFFINARTDLFLQEPDAAKHGALVDEAILRGRRYAAAGASGFFIPALTDPAQIARVCQHVPLPVNAYMMKGMPEIAELGRLGVSRVSFGPRPYREAMTDLKEKAKRVL</sequence>
<dbReference type="RefSeq" id="WP_189438151.1">
    <property type="nucleotide sequence ID" value="NZ_BMXE01000007.1"/>
</dbReference>
<proteinExistence type="predicted"/>
<comment type="caution">
    <text evidence="1">The sequence shown here is derived from an EMBL/GenBank/DDBJ whole genome shotgun (WGS) entry which is preliminary data.</text>
</comment>
<dbReference type="InterPro" id="IPR015813">
    <property type="entry name" value="Pyrv/PenolPyrv_kinase-like_dom"/>
</dbReference>